<dbReference type="InterPro" id="IPR018812">
    <property type="entry name" value="SAK_HAD"/>
</dbReference>
<dbReference type="EMBL" id="JAEUBD010001266">
    <property type="protein sequence ID" value="KAH3663008.1"/>
    <property type="molecule type" value="Genomic_DNA"/>
</dbReference>
<evidence type="ECO:0000313" key="2">
    <source>
        <dbReference type="EMBL" id="KAH3663008.1"/>
    </source>
</evidence>
<keyword evidence="3" id="KW-1185">Reference proteome</keyword>
<evidence type="ECO:0000313" key="3">
    <source>
        <dbReference type="Proteomes" id="UP000788993"/>
    </source>
</evidence>
<sequence>MNVPLEHGNILKHKNDQIRSSLAKIERIHIYEFDNALFRTPLPNAHLFNAESIDLMTKNPDPLSKFNWFSSVRVLKEVGKTRVDEMSLNTEGLWNEILRQLIAESNTDKNTLTVLSVTRIPELFTSMILRLLKTAQLDDCFDCILMNEDPNYLDLIVSATTPLCHELKEITCYAANKQLQVDGIGCLNISVPFESSYLLPQLEVAIVQEMLLGEPFELRRSIFSSYYMLSPASRQELLRRTVTEDFIPLEDRPGLFFEGEGVLIGKNQLSQSKLDELGGISKKVIIGAVSLGSIKGRIYAMRVIINDENAQTYLQPPVIVIARKPDALLKEIEDIQNWQTTRELFSLEARIEYKQIFKIQSEKK</sequence>
<reference evidence="2" key="1">
    <citation type="journal article" date="2021" name="Open Biol.">
        <title>Shared evolutionary footprints suggest mitochondrial oxidative damage underlies multiple complex I losses in fungi.</title>
        <authorList>
            <person name="Schikora-Tamarit M.A."/>
            <person name="Marcet-Houben M."/>
            <person name="Nosek J."/>
            <person name="Gabaldon T."/>
        </authorList>
    </citation>
    <scope>NUCLEOTIDE SEQUENCE</scope>
    <source>
        <strain evidence="2">NCAIM Y.01608</strain>
    </source>
</reference>
<gene>
    <name evidence="2" type="ORF">OGATHE_004584</name>
</gene>
<organism evidence="2 3">
    <name type="scientific">Ogataea polymorpha</name>
    <dbReference type="NCBI Taxonomy" id="460523"/>
    <lineage>
        <taxon>Eukaryota</taxon>
        <taxon>Fungi</taxon>
        <taxon>Dikarya</taxon>
        <taxon>Ascomycota</taxon>
        <taxon>Saccharomycotina</taxon>
        <taxon>Pichiomycetes</taxon>
        <taxon>Pichiales</taxon>
        <taxon>Pichiaceae</taxon>
        <taxon>Ogataea</taxon>
    </lineage>
</organism>
<proteinExistence type="predicted"/>
<dbReference type="OrthoDB" id="5596992at2759"/>
<dbReference type="Pfam" id="PF10307">
    <property type="entry name" value="HAD_SAK_1"/>
    <property type="match status" value="1"/>
</dbReference>
<dbReference type="RefSeq" id="XP_018211350.1">
    <property type="nucleotide sequence ID" value="XM_018357337.1"/>
</dbReference>
<reference evidence="2" key="2">
    <citation type="submission" date="2021-01" db="EMBL/GenBank/DDBJ databases">
        <authorList>
            <person name="Schikora-Tamarit M.A."/>
        </authorList>
    </citation>
    <scope>NUCLEOTIDE SEQUENCE</scope>
    <source>
        <strain evidence="2">NCAIM Y.01608</strain>
    </source>
</reference>
<evidence type="ECO:0000259" key="1">
    <source>
        <dbReference type="Pfam" id="PF10307"/>
    </source>
</evidence>
<name>A0A1B7SIX6_9ASCO</name>
<protein>
    <recommendedName>
        <fullName evidence="1">Swiss Army Knife RNA repair protein HAD domain-containing protein</fullName>
    </recommendedName>
</protein>
<dbReference type="AlphaFoldDB" id="A0A1B7SIX6"/>
<accession>A0A1B7SIX6</accession>
<feature type="domain" description="Swiss Army Knife RNA repair protein HAD" evidence="1">
    <location>
        <begin position="40"/>
        <end position="149"/>
    </location>
</feature>
<dbReference type="Proteomes" id="UP000788993">
    <property type="component" value="Unassembled WGS sequence"/>
</dbReference>
<comment type="caution">
    <text evidence="2">The sequence shown here is derived from an EMBL/GenBank/DDBJ whole genome shotgun (WGS) entry which is preliminary data.</text>
</comment>